<dbReference type="GO" id="GO:0051287">
    <property type="term" value="F:NAD binding"/>
    <property type="evidence" value="ECO:0007669"/>
    <property type="project" value="UniProtKB-UniRule"/>
</dbReference>
<evidence type="ECO:0000313" key="14">
    <source>
        <dbReference type="Proteomes" id="UP000501747"/>
    </source>
</evidence>
<evidence type="ECO:0000256" key="1">
    <source>
        <dbReference type="ARBA" id="ARBA00011245"/>
    </source>
</evidence>
<dbReference type="InterPro" id="IPR024906">
    <property type="entry name" value="Eno_Rdtase_FAD-bd_dom"/>
</dbReference>
<dbReference type="EMBL" id="CP049887">
    <property type="protein sequence ID" value="QIL49644.1"/>
    <property type="molecule type" value="Genomic_DNA"/>
</dbReference>
<evidence type="ECO:0000256" key="7">
    <source>
        <dbReference type="ARBA" id="ARBA00023160"/>
    </source>
</evidence>
<evidence type="ECO:0000313" key="13">
    <source>
        <dbReference type="EMBL" id="QIL49644.1"/>
    </source>
</evidence>
<name>A0A6G8AX60_9ENTE</name>
<proteinExistence type="inferred from homology"/>
<dbReference type="InterPro" id="IPR024910">
    <property type="entry name" value="Enoyl-CoA_Rdtase_cat_dom"/>
</dbReference>
<feature type="binding site" evidence="9">
    <location>
        <begin position="274"/>
        <end position="276"/>
    </location>
    <ligand>
        <name>NAD(+)</name>
        <dbReference type="ChEBI" id="CHEBI:57540"/>
    </ligand>
</feature>
<dbReference type="KEGG" id="vhy:G7082_14610"/>
<feature type="binding site" evidence="9">
    <location>
        <begin position="73"/>
        <end position="74"/>
    </location>
    <ligand>
        <name>NAD(+)</name>
        <dbReference type="ChEBI" id="CHEBI:57540"/>
    </ligand>
</feature>
<feature type="active site" description="Proton donor" evidence="9">
    <location>
        <position position="236"/>
    </location>
</feature>
<evidence type="ECO:0000259" key="10">
    <source>
        <dbReference type="Pfam" id="PF07055"/>
    </source>
</evidence>
<feature type="binding site" evidence="9">
    <location>
        <position position="245"/>
    </location>
    <ligand>
        <name>NAD(+)</name>
        <dbReference type="ChEBI" id="CHEBI:57540"/>
    </ligand>
</feature>
<evidence type="ECO:0000256" key="6">
    <source>
        <dbReference type="ARBA" id="ARBA00023098"/>
    </source>
</evidence>
<keyword evidence="7 9" id="KW-0275">Fatty acid biosynthesis</keyword>
<evidence type="ECO:0000256" key="9">
    <source>
        <dbReference type="HAMAP-Rule" id="MF_01838"/>
    </source>
</evidence>
<dbReference type="NCBIfam" id="NF043048">
    <property type="entry name" value="EnoyACPredFabV"/>
    <property type="match status" value="1"/>
</dbReference>
<evidence type="ECO:0000259" key="12">
    <source>
        <dbReference type="Pfam" id="PF12242"/>
    </source>
</evidence>
<dbReference type="GO" id="GO:0004318">
    <property type="term" value="F:enoyl-[acyl-carrier-protein] reductase (NADH) activity"/>
    <property type="evidence" value="ECO:0007669"/>
    <property type="project" value="TreeGrafter"/>
</dbReference>
<evidence type="ECO:0000256" key="5">
    <source>
        <dbReference type="ARBA" id="ARBA00023027"/>
    </source>
</evidence>
<dbReference type="Gene3D" id="3.40.50.720">
    <property type="entry name" value="NAD(P)-binding Rossmann-like Domain"/>
    <property type="match status" value="1"/>
</dbReference>
<reference evidence="13 14" key="1">
    <citation type="submission" date="2020-03" db="EMBL/GenBank/DDBJ databases">
        <title>Vagococcus sp. nov., isolated from beetles.</title>
        <authorList>
            <person name="Hyun D.-W."/>
            <person name="Bae J.-W."/>
        </authorList>
    </citation>
    <scope>NUCLEOTIDE SEQUENCE [LARGE SCALE GENOMIC DNA]</scope>
    <source>
        <strain evidence="13 14">HDW17B</strain>
    </source>
</reference>
<accession>A0A6G8AX60</accession>
<feature type="domain" description="Enoyl reductase FAD binding" evidence="10">
    <location>
        <begin position="325"/>
        <end position="381"/>
    </location>
</feature>
<comment type="function">
    <text evidence="9">Involved in the fatty acid synthesis (FAS II). Catalyzes the reduction of a carbon-carbon double bond in an enoyl moiety that is covalently linked to a coenzyme A (CoA).</text>
</comment>
<dbReference type="HAMAP" id="MF_01838">
    <property type="entry name" value="FabV_reductase"/>
    <property type="match status" value="1"/>
</dbReference>
<feature type="binding site" evidence="9">
    <location>
        <begin position="47"/>
        <end position="52"/>
    </location>
    <ligand>
        <name>NAD(+)</name>
        <dbReference type="ChEBI" id="CHEBI:57540"/>
    </ligand>
</feature>
<dbReference type="UniPathway" id="UPA00094"/>
<dbReference type="GO" id="GO:0006633">
    <property type="term" value="P:fatty acid biosynthetic process"/>
    <property type="evidence" value="ECO:0007669"/>
    <property type="project" value="UniProtKB-UniRule"/>
</dbReference>
<keyword evidence="5 9" id="KW-0520">NAD</keyword>
<dbReference type="Proteomes" id="UP000501747">
    <property type="component" value="Chromosome"/>
</dbReference>
<feature type="binding site" evidence="9">
    <location>
        <position position="226"/>
    </location>
    <ligand>
        <name>substrate</name>
    </ligand>
</feature>
<sequence>MKVEMKLKGNMARSVNPNGCKQEVLNQINYVKKQGDYEGTKKALVLGASSSYGLASRITAAFGSHADTIGVSFERGPKDETMLGTAGWYNNIFFKEFAEKEGLIAKNFIGDAFSLEMKEQVIDYIKQEFGGEIDLLVYSLAAPKRTDYKTGITYSSALKPIGQEVSGENINLEKEELFIQTVEPATEEEIEGTVKVMGGEDWEWWVELLKEAGCLAEGFKTVLYSYIGPDVTHAFYHDGSLGVAKEQAEESSKRINKNLKSLNGESLICVSKAVTTKASVVIPILPKYLICLYKVMQEMNLHETPIMHKDRIFRTMLYGTESNYDEKGRLRPDSWELRADVQEKVNNLMAQLTADNFKTDLIAYDLFKKEFFNLNGFDVDGNTNNDVDVAELMRMKP</sequence>
<dbReference type="GO" id="GO:0050343">
    <property type="term" value="F:trans-2-enoyl-CoA reductase (NADH) activity"/>
    <property type="evidence" value="ECO:0007669"/>
    <property type="project" value="UniProtKB-UniRule"/>
</dbReference>
<keyword evidence="4 9" id="KW-0560">Oxidoreductase</keyword>
<dbReference type="PANTHER" id="PTHR37480:SF1">
    <property type="entry name" value="ENOYL-[ACYL-CARRIER-PROTEIN] REDUCTASE [NADH]"/>
    <property type="match status" value="1"/>
</dbReference>
<dbReference type="EC" id="1.3.1.44" evidence="9"/>
<dbReference type="InterPro" id="IPR010758">
    <property type="entry name" value="Trans-2-enoyl-CoA_reductase"/>
</dbReference>
<evidence type="ECO:0000256" key="2">
    <source>
        <dbReference type="ARBA" id="ARBA00022516"/>
    </source>
</evidence>
<gene>
    <name evidence="9" type="primary">fabV</name>
    <name evidence="13" type="ORF">G7082_14610</name>
</gene>
<feature type="binding site" evidence="9">
    <location>
        <begin position="111"/>
        <end position="112"/>
    </location>
    <ligand>
        <name>NAD(+)</name>
        <dbReference type="ChEBI" id="CHEBI:57540"/>
    </ligand>
</feature>
<dbReference type="Pfam" id="PF07055">
    <property type="entry name" value="Eno-Rase_FAD_bd"/>
    <property type="match status" value="1"/>
</dbReference>
<comment type="subunit">
    <text evidence="1 9">Monomer.</text>
</comment>
<dbReference type="PANTHER" id="PTHR37480">
    <property type="entry name" value="ENOYL-[ACYL-CARRIER-PROTEIN] REDUCTASE [NADH]"/>
    <property type="match status" value="1"/>
</dbReference>
<keyword evidence="2 9" id="KW-0444">Lipid biosynthesis</keyword>
<evidence type="ECO:0000259" key="11">
    <source>
        <dbReference type="Pfam" id="PF12241"/>
    </source>
</evidence>
<feature type="binding site" evidence="9">
    <location>
        <begin position="140"/>
        <end position="141"/>
    </location>
    <ligand>
        <name>NAD(+)</name>
        <dbReference type="ChEBI" id="CHEBI:57540"/>
    </ligand>
</feature>
<comment type="catalytic activity">
    <reaction evidence="8 9">
        <text>a 2,3-saturated acyl-CoA + NAD(+) = a (2E)-enoyl-CoA + NADH + H(+)</text>
        <dbReference type="Rhea" id="RHEA:18177"/>
        <dbReference type="ChEBI" id="CHEBI:15378"/>
        <dbReference type="ChEBI" id="CHEBI:57540"/>
        <dbReference type="ChEBI" id="CHEBI:57945"/>
        <dbReference type="ChEBI" id="CHEBI:58856"/>
        <dbReference type="ChEBI" id="CHEBI:65111"/>
        <dbReference type="EC" id="1.3.1.44"/>
    </reaction>
</comment>
<dbReference type="AlphaFoldDB" id="A0A6G8AX60"/>
<dbReference type="RefSeq" id="WP_166035929.1">
    <property type="nucleotide sequence ID" value="NZ_CP049887.1"/>
</dbReference>
<evidence type="ECO:0000256" key="3">
    <source>
        <dbReference type="ARBA" id="ARBA00022832"/>
    </source>
</evidence>
<keyword evidence="14" id="KW-1185">Reference proteome</keyword>
<comment type="similarity">
    <text evidence="9">Belongs to the TER reductase family.</text>
</comment>
<dbReference type="Pfam" id="PF12241">
    <property type="entry name" value="Enoyl_reductase"/>
    <property type="match status" value="1"/>
</dbReference>
<feature type="domain" description="Trans-2-enoyl-CoA reductase catalytic" evidence="11">
    <location>
        <begin position="83"/>
        <end position="318"/>
    </location>
</feature>
<evidence type="ECO:0000256" key="8">
    <source>
        <dbReference type="ARBA" id="ARBA00048302"/>
    </source>
</evidence>
<comment type="pathway">
    <text evidence="9">Lipid metabolism; fatty acid biosynthesis.</text>
</comment>
<feature type="site" description="Plays an important role in discriminating NADH against NADPH" evidence="9">
    <location>
        <position position="74"/>
    </location>
</feature>
<evidence type="ECO:0000256" key="4">
    <source>
        <dbReference type="ARBA" id="ARBA00023002"/>
    </source>
</evidence>
<dbReference type="Pfam" id="PF12242">
    <property type="entry name" value="Eno-Rase_NADH_b"/>
    <property type="match status" value="1"/>
</dbReference>
<dbReference type="InterPro" id="IPR050048">
    <property type="entry name" value="FabV-like_NADH_b"/>
</dbReference>
<keyword evidence="6 9" id="KW-0443">Lipid metabolism</keyword>
<organism evidence="13 14">
    <name type="scientific">Vagococcus hydrophili</name>
    <dbReference type="NCBI Taxonomy" id="2714947"/>
    <lineage>
        <taxon>Bacteria</taxon>
        <taxon>Bacillati</taxon>
        <taxon>Bacillota</taxon>
        <taxon>Bacilli</taxon>
        <taxon>Lactobacillales</taxon>
        <taxon>Enterococcaceae</taxon>
        <taxon>Vagococcus</taxon>
    </lineage>
</organism>
<dbReference type="NCBIfam" id="NF010177">
    <property type="entry name" value="PRK13656.1"/>
    <property type="match status" value="1"/>
</dbReference>
<feature type="domain" description="Trans-2-enoyl-CoA reductase-like NAD(P)H binding" evidence="12">
    <location>
        <begin position="3"/>
        <end position="78"/>
    </location>
</feature>
<protein>
    <recommendedName>
        <fullName evidence="9">Trans-2-enoyl-CoA reductase [NADH]</fullName>
        <shortName evidence="9">TER</shortName>
        <ecNumber evidence="9">1.3.1.44</ecNumber>
    </recommendedName>
</protein>
<keyword evidence="3 9" id="KW-0276">Fatty acid metabolism</keyword>